<reference evidence="2 3" key="1">
    <citation type="submission" date="2014-04" db="EMBL/GenBank/DDBJ databases">
        <title>Evolutionary Origins and Diversification of the Mycorrhizal Mutualists.</title>
        <authorList>
            <consortium name="DOE Joint Genome Institute"/>
            <consortium name="Mycorrhizal Genomics Consortium"/>
            <person name="Kohler A."/>
            <person name="Kuo A."/>
            <person name="Nagy L.G."/>
            <person name="Floudas D."/>
            <person name="Copeland A."/>
            <person name="Barry K.W."/>
            <person name="Cichocki N."/>
            <person name="Veneault-Fourrey C."/>
            <person name="LaButti K."/>
            <person name="Lindquist E.A."/>
            <person name="Lipzen A."/>
            <person name="Lundell T."/>
            <person name="Morin E."/>
            <person name="Murat C."/>
            <person name="Riley R."/>
            <person name="Ohm R."/>
            <person name="Sun H."/>
            <person name="Tunlid A."/>
            <person name="Henrissat B."/>
            <person name="Grigoriev I.V."/>
            <person name="Hibbett D.S."/>
            <person name="Martin F."/>
        </authorList>
    </citation>
    <scope>NUCLEOTIDE SEQUENCE [LARGE SCALE GENOMIC DNA]</scope>
    <source>
        <strain evidence="2 3">FD-317 M1</strain>
    </source>
</reference>
<gene>
    <name evidence="2" type="ORF">GYMLUDRAFT_241951</name>
</gene>
<evidence type="ECO:0000313" key="3">
    <source>
        <dbReference type="Proteomes" id="UP000053593"/>
    </source>
</evidence>
<feature type="transmembrane region" description="Helical" evidence="1">
    <location>
        <begin position="55"/>
        <end position="73"/>
    </location>
</feature>
<accession>A0A0D0D2P3</accession>
<evidence type="ECO:0000256" key="1">
    <source>
        <dbReference type="SAM" id="Phobius"/>
    </source>
</evidence>
<feature type="transmembrane region" description="Helical" evidence="1">
    <location>
        <begin position="20"/>
        <end position="46"/>
    </location>
</feature>
<evidence type="ECO:0000313" key="2">
    <source>
        <dbReference type="EMBL" id="KIK63478.1"/>
    </source>
</evidence>
<keyword evidence="1" id="KW-0472">Membrane</keyword>
<dbReference type="HOGENOM" id="CLU_2386379_0_0_1"/>
<organism evidence="2 3">
    <name type="scientific">Collybiopsis luxurians FD-317 M1</name>
    <dbReference type="NCBI Taxonomy" id="944289"/>
    <lineage>
        <taxon>Eukaryota</taxon>
        <taxon>Fungi</taxon>
        <taxon>Dikarya</taxon>
        <taxon>Basidiomycota</taxon>
        <taxon>Agaricomycotina</taxon>
        <taxon>Agaricomycetes</taxon>
        <taxon>Agaricomycetidae</taxon>
        <taxon>Agaricales</taxon>
        <taxon>Marasmiineae</taxon>
        <taxon>Omphalotaceae</taxon>
        <taxon>Collybiopsis</taxon>
        <taxon>Collybiopsis luxurians</taxon>
    </lineage>
</organism>
<proteinExistence type="predicted"/>
<protein>
    <submittedName>
        <fullName evidence="2">Uncharacterized protein</fullName>
    </submittedName>
</protein>
<keyword evidence="3" id="KW-1185">Reference proteome</keyword>
<dbReference type="Proteomes" id="UP000053593">
    <property type="component" value="Unassembled WGS sequence"/>
</dbReference>
<dbReference type="EMBL" id="KN834764">
    <property type="protein sequence ID" value="KIK63478.1"/>
    <property type="molecule type" value="Genomic_DNA"/>
</dbReference>
<dbReference type="AlphaFoldDB" id="A0A0D0D2P3"/>
<sequence>MTPKEQEILTLYADAVYDNIISSILVRVIGFGASTLGVLIAGHILVTKSLTYSRIVLLACLIITFIALTWSTYCDVVFTLIQDQAAFFQIEPNE</sequence>
<keyword evidence="1" id="KW-0812">Transmembrane</keyword>
<name>A0A0D0D2P3_9AGAR</name>
<keyword evidence="1" id="KW-1133">Transmembrane helix</keyword>